<feature type="non-terminal residue" evidence="1">
    <location>
        <position position="1"/>
    </location>
</feature>
<dbReference type="EMBL" id="LAZR01056459">
    <property type="protein sequence ID" value="KKK74142.1"/>
    <property type="molecule type" value="Genomic_DNA"/>
</dbReference>
<organism evidence="1">
    <name type="scientific">marine sediment metagenome</name>
    <dbReference type="NCBI Taxonomy" id="412755"/>
    <lineage>
        <taxon>unclassified sequences</taxon>
        <taxon>metagenomes</taxon>
        <taxon>ecological metagenomes</taxon>
    </lineage>
</organism>
<evidence type="ECO:0000313" key="1">
    <source>
        <dbReference type="EMBL" id="KKK74142.1"/>
    </source>
</evidence>
<proteinExistence type="predicted"/>
<reference evidence="1" key="1">
    <citation type="journal article" date="2015" name="Nature">
        <title>Complex archaea that bridge the gap between prokaryotes and eukaryotes.</title>
        <authorList>
            <person name="Spang A."/>
            <person name="Saw J.H."/>
            <person name="Jorgensen S.L."/>
            <person name="Zaremba-Niedzwiedzka K."/>
            <person name="Martijn J."/>
            <person name="Lind A.E."/>
            <person name="van Eijk R."/>
            <person name="Schleper C."/>
            <person name="Guy L."/>
            <person name="Ettema T.J."/>
        </authorList>
    </citation>
    <scope>NUCLEOTIDE SEQUENCE</scope>
</reference>
<comment type="caution">
    <text evidence="1">The sequence shown here is derived from an EMBL/GenBank/DDBJ whole genome shotgun (WGS) entry which is preliminary data.</text>
</comment>
<sequence length="79" mass="8755">RLANLSSPDACRFCAEGALLRAAPEMRVENNVYPTGNKLLRELIAPFGLIAFNDAPTTTHPMIMRLFNKAIKRAKEQGI</sequence>
<gene>
    <name evidence="1" type="ORF">LCGC14_2886680</name>
</gene>
<dbReference type="AlphaFoldDB" id="A0A0F8XYG8"/>
<protein>
    <submittedName>
        <fullName evidence="1">Uncharacterized protein</fullName>
    </submittedName>
</protein>
<dbReference type="Pfam" id="PF19698">
    <property type="entry name" value="DUF6197"/>
    <property type="match status" value="1"/>
</dbReference>
<dbReference type="InterPro" id="IPR045677">
    <property type="entry name" value="DUF6197"/>
</dbReference>
<accession>A0A0F8XYG8</accession>
<name>A0A0F8XYG8_9ZZZZ</name>